<keyword evidence="5" id="KW-1185">Reference proteome</keyword>
<sequence>MNPDRTELQPTEVIAGASGFIGTHLRRHFLRDGFRVASIGRHASDDARWGEGSLGLTSVLEGAEAVINLAGRSVSCRYTQRTADEILRSRTETTEALGRALASCGRPPSVWLNASTGTIYRDARDRPQDERTGELGSGFSVAVARAWEQELAEAPTAVRKVALRTTIALGAGGALNPIINLARMGFGGPQGDGGQRFRWIQLDDVYGAVRHLMDRPDVSGPVNLAAPEAVTNRELMDRVRRHVGGAGERVAVPLPAWALEAGARIIRTEAELVLKSRWVHPGVLQDSGYRFAFPVLDDALADIAAATPRGLLPVPLG</sequence>
<dbReference type="InterPro" id="IPR010099">
    <property type="entry name" value="SDR39U1"/>
</dbReference>
<proteinExistence type="inferred from homology"/>
<dbReference type="Pfam" id="PF08338">
    <property type="entry name" value="DUF1731"/>
    <property type="match status" value="1"/>
</dbReference>
<dbReference type="Pfam" id="PF01370">
    <property type="entry name" value="Epimerase"/>
    <property type="match status" value="1"/>
</dbReference>
<evidence type="ECO:0000259" key="3">
    <source>
        <dbReference type="Pfam" id="PF08338"/>
    </source>
</evidence>
<dbReference type="SUPFAM" id="SSF51735">
    <property type="entry name" value="NAD(P)-binding Rossmann-fold domains"/>
    <property type="match status" value="1"/>
</dbReference>
<evidence type="ECO:0000313" key="5">
    <source>
        <dbReference type="Proteomes" id="UP001484097"/>
    </source>
</evidence>
<feature type="domain" description="DUF1731" evidence="3">
    <location>
        <begin position="254"/>
        <end position="303"/>
    </location>
</feature>
<name>A0ABV0IF66_9MICC</name>
<evidence type="ECO:0000256" key="1">
    <source>
        <dbReference type="ARBA" id="ARBA00009353"/>
    </source>
</evidence>
<dbReference type="InterPro" id="IPR036291">
    <property type="entry name" value="NAD(P)-bd_dom_sf"/>
</dbReference>
<dbReference type="PANTHER" id="PTHR11092:SF0">
    <property type="entry name" value="EPIMERASE FAMILY PROTEIN SDR39U1"/>
    <property type="match status" value="1"/>
</dbReference>
<comment type="similarity">
    <text evidence="1">Belongs to the NAD(P)-dependent epimerase/dehydratase family. SDR39U1 subfamily.</text>
</comment>
<dbReference type="InterPro" id="IPR001509">
    <property type="entry name" value="Epimerase_deHydtase"/>
</dbReference>
<reference evidence="4 5" key="1">
    <citation type="submission" date="2024-05" db="EMBL/GenBank/DDBJ databases">
        <authorList>
            <person name="Yi C."/>
        </authorList>
    </citation>
    <scope>NUCLEOTIDE SEQUENCE [LARGE SCALE GENOMIC DNA]</scope>
    <source>
        <strain evidence="4 5">XS13</strain>
    </source>
</reference>
<comment type="caution">
    <text evidence="4">The sequence shown here is derived from an EMBL/GenBank/DDBJ whole genome shotgun (WGS) entry which is preliminary data.</text>
</comment>
<gene>
    <name evidence="4" type="ORF">ABDK96_00265</name>
</gene>
<dbReference type="Proteomes" id="UP001484097">
    <property type="component" value="Unassembled WGS sequence"/>
</dbReference>
<dbReference type="EMBL" id="JBDXMX010000001">
    <property type="protein sequence ID" value="MEO9246117.1"/>
    <property type="molecule type" value="Genomic_DNA"/>
</dbReference>
<evidence type="ECO:0000313" key="4">
    <source>
        <dbReference type="EMBL" id="MEO9246117.1"/>
    </source>
</evidence>
<dbReference type="RefSeq" id="WP_347918033.1">
    <property type="nucleotide sequence ID" value="NZ_JBDXMX010000001.1"/>
</dbReference>
<accession>A0ABV0IF66</accession>
<feature type="domain" description="NAD-dependent epimerase/dehydratase" evidence="2">
    <location>
        <begin position="13"/>
        <end position="219"/>
    </location>
</feature>
<organism evidence="4 5">
    <name type="scientific">Citricoccus nitrophenolicus</name>
    <dbReference type="NCBI Taxonomy" id="863575"/>
    <lineage>
        <taxon>Bacteria</taxon>
        <taxon>Bacillati</taxon>
        <taxon>Actinomycetota</taxon>
        <taxon>Actinomycetes</taxon>
        <taxon>Micrococcales</taxon>
        <taxon>Micrococcaceae</taxon>
        <taxon>Citricoccus</taxon>
    </lineage>
</organism>
<protein>
    <submittedName>
        <fullName evidence="4">TIGR01777 family oxidoreductase</fullName>
    </submittedName>
</protein>
<dbReference type="NCBIfam" id="TIGR01777">
    <property type="entry name" value="yfcH"/>
    <property type="match status" value="1"/>
</dbReference>
<dbReference type="PANTHER" id="PTHR11092">
    <property type="entry name" value="SUGAR NUCLEOTIDE EPIMERASE RELATED"/>
    <property type="match status" value="1"/>
</dbReference>
<dbReference type="InterPro" id="IPR013549">
    <property type="entry name" value="DUF1731"/>
</dbReference>
<evidence type="ECO:0000259" key="2">
    <source>
        <dbReference type="Pfam" id="PF01370"/>
    </source>
</evidence>
<dbReference type="Gene3D" id="3.40.50.720">
    <property type="entry name" value="NAD(P)-binding Rossmann-like Domain"/>
    <property type="match status" value="1"/>
</dbReference>